<comment type="caution">
    <text evidence="1">The sequence shown here is derived from an EMBL/GenBank/DDBJ whole genome shotgun (WGS) entry which is preliminary data.</text>
</comment>
<protein>
    <recommendedName>
        <fullName evidence="3">ABC transporter substrate-binding protein</fullName>
    </recommendedName>
</protein>
<dbReference type="InterPro" id="IPR006311">
    <property type="entry name" value="TAT_signal"/>
</dbReference>
<gene>
    <name evidence="1" type="ORF">HNR61_006341</name>
</gene>
<sequence length="335" mass="35380">MEEEAKRRRPVVRAAAVAVAVAAAGGGVWASGAFGSSCDGSPVEIRIAAQPGLAPALNEIASRFNAEGRRVGEDRCARAVVEPVEPAAYVRAPTGADVWIPESGLWLGAARKRGQRNVPPFGRSIATTPVVLAAPRPVAAELRDAGATASWRLLLRDRAGGLELVRRAVDPARGMAGAVTALGLARATGGQAPPREVTRALLRATPRAGPFDGITAAERFDRHLLAAGEQAVVAYNQAHRPNPLAALAPREGTLLLDHPYTVLTKDWARADAAEAFRSTLGARAALDVLHRGGFRTPEGTFPAAHAQRLGLPAEMPRILRLPTPKETERAMAPWR</sequence>
<dbReference type="EMBL" id="JACJIA010000009">
    <property type="protein sequence ID" value="MBA8954684.1"/>
    <property type="molecule type" value="Genomic_DNA"/>
</dbReference>
<accession>A0A7W3LUV2</accession>
<keyword evidence="2" id="KW-1185">Reference proteome</keyword>
<dbReference type="RefSeq" id="WP_182846718.1">
    <property type="nucleotide sequence ID" value="NZ_JACJIA010000009.1"/>
</dbReference>
<evidence type="ECO:0008006" key="3">
    <source>
        <dbReference type="Google" id="ProtNLM"/>
    </source>
</evidence>
<name>A0A7W3LUV2_ACTNM</name>
<dbReference type="AlphaFoldDB" id="A0A7W3LUV2"/>
<dbReference type="PROSITE" id="PS51318">
    <property type="entry name" value="TAT"/>
    <property type="match status" value="1"/>
</dbReference>
<dbReference type="Pfam" id="PF13531">
    <property type="entry name" value="SBP_bac_11"/>
    <property type="match status" value="1"/>
</dbReference>
<evidence type="ECO:0000313" key="2">
    <source>
        <dbReference type="Proteomes" id="UP000572680"/>
    </source>
</evidence>
<evidence type="ECO:0000313" key="1">
    <source>
        <dbReference type="EMBL" id="MBA8954684.1"/>
    </source>
</evidence>
<organism evidence="1 2">
    <name type="scientific">Actinomadura namibiensis</name>
    <dbReference type="NCBI Taxonomy" id="182080"/>
    <lineage>
        <taxon>Bacteria</taxon>
        <taxon>Bacillati</taxon>
        <taxon>Actinomycetota</taxon>
        <taxon>Actinomycetes</taxon>
        <taxon>Streptosporangiales</taxon>
        <taxon>Thermomonosporaceae</taxon>
        <taxon>Actinomadura</taxon>
    </lineage>
</organism>
<reference evidence="1 2" key="1">
    <citation type="submission" date="2020-08" db="EMBL/GenBank/DDBJ databases">
        <title>Genomic Encyclopedia of Type Strains, Phase IV (KMG-IV): sequencing the most valuable type-strain genomes for metagenomic binning, comparative biology and taxonomic classification.</title>
        <authorList>
            <person name="Goeker M."/>
        </authorList>
    </citation>
    <scope>NUCLEOTIDE SEQUENCE [LARGE SCALE GENOMIC DNA]</scope>
    <source>
        <strain evidence="1 2">DSM 44197</strain>
    </source>
</reference>
<dbReference type="Proteomes" id="UP000572680">
    <property type="component" value="Unassembled WGS sequence"/>
</dbReference>
<proteinExistence type="predicted"/>